<dbReference type="STRING" id="166486.ERS852572_03517"/>
<organism evidence="2 3">
    <name type="scientific">Roseburia intestinalis</name>
    <dbReference type="NCBI Taxonomy" id="166486"/>
    <lineage>
        <taxon>Bacteria</taxon>
        <taxon>Bacillati</taxon>
        <taxon>Bacillota</taxon>
        <taxon>Clostridia</taxon>
        <taxon>Lachnospirales</taxon>
        <taxon>Lachnospiraceae</taxon>
        <taxon>Roseburia</taxon>
    </lineage>
</organism>
<dbReference type="PaxDb" id="166486-ERS852572_03517"/>
<evidence type="ECO:0000313" key="3">
    <source>
        <dbReference type="Proteomes" id="UP000095350"/>
    </source>
</evidence>
<sequence>MGKTTKKDIFKDREAYIKIEAKTGGRCSESMFRKYLVKICGISLLMAGLISGCSIEQTNETKVSDLTYTIVEESETPEELKTMIEEKKTADFKLTYEMADDLYIVRGYGEQATGGYSICVRDCYLTTNAVVFDTELIGPRKGEVTNASPSCPYIVIQVKNQDKSIIFE</sequence>
<dbReference type="AlphaFoldDB" id="A0A173VWP0"/>
<evidence type="ECO:0000259" key="1">
    <source>
        <dbReference type="Pfam" id="PF14343"/>
    </source>
</evidence>
<name>A0A173VWP0_9FIRM</name>
<dbReference type="InterPro" id="IPR025748">
    <property type="entry name" value="PrcB_C_dom"/>
</dbReference>
<reference evidence="2 3" key="1">
    <citation type="submission" date="2015-09" db="EMBL/GenBank/DDBJ databases">
        <authorList>
            <consortium name="Pathogen Informatics"/>
        </authorList>
    </citation>
    <scope>NUCLEOTIDE SEQUENCE [LARGE SCALE GENOMIC DNA]</scope>
    <source>
        <strain evidence="2 3">2789STDY5834960</strain>
    </source>
</reference>
<accession>A0A173VWP0</accession>
<dbReference type="Pfam" id="PF14343">
    <property type="entry name" value="PrcB_C"/>
    <property type="match status" value="1"/>
</dbReference>
<evidence type="ECO:0000313" key="2">
    <source>
        <dbReference type="EMBL" id="CUN30567.1"/>
    </source>
</evidence>
<feature type="domain" description="PrcB C-terminal" evidence="1">
    <location>
        <begin position="102"/>
        <end position="159"/>
    </location>
</feature>
<dbReference type="EMBL" id="CYXZ01000039">
    <property type="protein sequence ID" value="CUN30567.1"/>
    <property type="molecule type" value="Genomic_DNA"/>
</dbReference>
<gene>
    <name evidence="2" type="ORF">ERS852572_03517</name>
</gene>
<proteinExistence type="predicted"/>
<protein>
    <recommendedName>
        <fullName evidence="1">PrcB C-terminal domain-containing protein</fullName>
    </recommendedName>
</protein>
<dbReference type="Proteomes" id="UP000095350">
    <property type="component" value="Unassembled WGS sequence"/>
</dbReference>